<dbReference type="InterPro" id="IPR039537">
    <property type="entry name" value="Retrotran_Ty1/copia-like"/>
</dbReference>
<reference evidence="2 3" key="1">
    <citation type="journal article" date="2019" name="Sci. Rep.">
        <title>Orb-weaving spider Araneus ventricosus genome elucidates the spidroin gene catalogue.</title>
        <authorList>
            <person name="Kono N."/>
            <person name="Nakamura H."/>
            <person name="Ohtoshi R."/>
            <person name="Moran D.A.P."/>
            <person name="Shinohara A."/>
            <person name="Yoshida Y."/>
            <person name="Fujiwara M."/>
            <person name="Mori M."/>
            <person name="Tomita M."/>
            <person name="Arakawa K."/>
        </authorList>
    </citation>
    <scope>NUCLEOTIDE SEQUENCE [LARGE SCALE GENOMIC DNA]</scope>
</reference>
<gene>
    <name evidence="2" type="ORF">AVEN_163195_1</name>
</gene>
<dbReference type="PANTHER" id="PTHR42648:SF24">
    <property type="entry name" value="INTEGRASE CATALYTIC DOMAIN-CONTAINING PROTEIN"/>
    <property type="match status" value="1"/>
</dbReference>
<organism evidence="2 3">
    <name type="scientific">Araneus ventricosus</name>
    <name type="common">Orbweaver spider</name>
    <name type="synonym">Epeira ventricosa</name>
    <dbReference type="NCBI Taxonomy" id="182803"/>
    <lineage>
        <taxon>Eukaryota</taxon>
        <taxon>Metazoa</taxon>
        <taxon>Ecdysozoa</taxon>
        <taxon>Arthropoda</taxon>
        <taxon>Chelicerata</taxon>
        <taxon>Arachnida</taxon>
        <taxon>Araneae</taxon>
        <taxon>Araneomorphae</taxon>
        <taxon>Entelegynae</taxon>
        <taxon>Araneoidea</taxon>
        <taxon>Araneidae</taxon>
        <taxon>Araneus</taxon>
    </lineage>
</organism>
<dbReference type="EMBL" id="BGPR01002436">
    <property type="protein sequence ID" value="GBM73393.1"/>
    <property type="molecule type" value="Genomic_DNA"/>
</dbReference>
<dbReference type="OrthoDB" id="2783063at2759"/>
<dbReference type="Pfam" id="PF25597">
    <property type="entry name" value="SH3_retrovirus"/>
    <property type="match status" value="1"/>
</dbReference>
<evidence type="ECO:0000313" key="3">
    <source>
        <dbReference type="Proteomes" id="UP000499080"/>
    </source>
</evidence>
<dbReference type="InterPro" id="IPR057670">
    <property type="entry name" value="SH3_retrovirus"/>
</dbReference>
<comment type="caution">
    <text evidence="2">The sequence shown here is derived from an EMBL/GenBank/DDBJ whole genome shotgun (WGS) entry which is preliminary data.</text>
</comment>
<accession>A0A4Y2I6U2</accession>
<proteinExistence type="predicted"/>
<sequence length="100" mass="11832">MDCVKAMLNDSGIEKCFWAEALAYFIYTKNRIRHKFKPKTPYEGYFGHKPTVSNFRIFGCHDYVGTPKQLRNKIDLRVKHVVMLGYVRSIRGYRILLLEE</sequence>
<feature type="domain" description="Retroviral polymerase SH3-like" evidence="1">
    <location>
        <begin position="60"/>
        <end position="99"/>
    </location>
</feature>
<evidence type="ECO:0000259" key="1">
    <source>
        <dbReference type="Pfam" id="PF25597"/>
    </source>
</evidence>
<evidence type="ECO:0000313" key="2">
    <source>
        <dbReference type="EMBL" id="GBM73393.1"/>
    </source>
</evidence>
<protein>
    <recommendedName>
        <fullName evidence="1">Retroviral polymerase SH3-like domain-containing protein</fullName>
    </recommendedName>
</protein>
<name>A0A4Y2I6U2_ARAVE</name>
<dbReference type="AlphaFoldDB" id="A0A4Y2I6U2"/>
<dbReference type="Proteomes" id="UP000499080">
    <property type="component" value="Unassembled WGS sequence"/>
</dbReference>
<dbReference type="PANTHER" id="PTHR42648">
    <property type="entry name" value="TRANSPOSASE, PUTATIVE-RELATED"/>
    <property type="match status" value="1"/>
</dbReference>
<keyword evidence="3" id="KW-1185">Reference proteome</keyword>